<proteinExistence type="inferred from homology"/>
<organism evidence="14 15">
    <name type="scientific">Aporhodopirellula rubra</name>
    <dbReference type="NCBI Taxonomy" id="980271"/>
    <lineage>
        <taxon>Bacteria</taxon>
        <taxon>Pseudomonadati</taxon>
        <taxon>Planctomycetota</taxon>
        <taxon>Planctomycetia</taxon>
        <taxon>Pirellulales</taxon>
        <taxon>Pirellulaceae</taxon>
        <taxon>Aporhodopirellula</taxon>
    </lineage>
</organism>
<dbReference type="Gene3D" id="3.30.2010.10">
    <property type="entry name" value="Metalloproteases ('zincins'), catalytic domain"/>
    <property type="match status" value="1"/>
</dbReference>
<dbReference type="RefSeq" id="WP_184304863.1">
    <property type="nucleotide sequence ID" value="NZ_JACHXU010000006.1"/>
</dbReference>
<evidence type="ECO:0000256" key="1">
    <source>
        <dbReference type="ARBA" id="ARBA00004651"/>
    </source>
</evidence>
<dbReference type="Proteomes" id="UP000536179">
    <property type="component" value="Unassembled WGS sequence"/>
</dbReference>
<evidence type="ECO:0000313" key="15">
    <source>
        <dbReference type="Proteomes" id="UP000536179"/>
    </source>
</evidence>
<keyword evidence="3 11" id="KW-0645">Protease</keyword>
<name>A0A7W5H5X9_9BACT</name>
<evidence type="ECO:0000313" key="14">
    <source>
        <dbReference type="EMBL" id="MBB3206395.1"/>
    </source>
</evidence>
<feature type="transmembrane region" description="Helical" evidence="12">
    <location>
        <begin position="201"/>
        <end position="217"/>
    </location>
</feature>
<keyword evidence="7 11" id="KW-0862">Zinc</keyword>
<comment type="caution">
    <text evidence="14">The sequence shown here is derived from an EMBL/GenBank/DDBJ whole genome shotgun (WGS) entry which is preliminary data.</text>
</comment>
<evidence type="ECO:0000256" key="12">
    <source>
        <dbReference type="SAM" id="Phobius"/>
    </source>
</evidence>
<keyword evidence="5" id="KW-0479">Metal-binding</keyword>
<feature type="transmembrane region" description="Helical" evidence="12">
    <location>
        <begin position="21"/>
        <end position="40"/>
    </location>
</feature>
<comment type="cofactor">
    <cofactor evidence="11">
        <name>Zn(2+)</name>
        <dbReference type="ChEBI" id="CHEBI:29105"/>
    </cofactor>
    <text evidence="11">Binds 1 zinc ion per subunit.</text>
</comment>
<dbReference type="EMBL" id="JACHXU010000006">
    <property type="protein sequence ID" value="MBB3206395.1"/>
    <property type="molecule type" value="Genomic_DNA"/>
</dbReference>
<dbReference type="GO" id="GO:0005886">
    <property type="term" value="C:plasma membrane"/>
    <property type="evidence" value="ECO:0007669"/>
    <property type="project" value="UniProtKB-SubCell"/>
</dbReference>
<protein>
    <submittedName>
        <fullName evidence="14">Zn-dependent protease with chaperone function</fullName>
    </submittedName>
</protein>
<sequence length="424" mass="48348">MKTMIPDRADLLEQLRRANQSVVAWVAIRVVAIGALASMIRWDQVIQEPILSATAGLVMVGPFVMALLMIWGQKKKRLEDIKETTRFGDLDKYKLQSLFRETLQKLRLPDDRIPVFVTNDKSLNASAVRLGRLFGSLDGIYLNRQLLHKLDGDEIQAIMGHELGHYYRFYLTGDRFRLLTLALGILIAIFVVQAIEIEGMIGFFVLSITAFFFWRISGMGMLKHGKAIEHLCDDFGAQVNGIEPSISGLIKSGLDAEQRQLLELELLARTAQHQTLSQKDVAAAVEKATPFGHVADDELYESVQQELRAKAKANQQTSLSGFLKYMWEAEDADDPDYLEQLQQQAKLVNQMQRLDWESLLDDPRDVRFNERQIEKLVEMIEANPKHVLFRLINVDDGVHPPLPNRIRYIWKNRNSDSSLLANTY</sequence>
<comment type="similarity">
    <text evidence="11">Belongs to the peptidase M48 family.</text>
</comment>
<evidence type="ECO:0000256" key="10">
    <source>
        <dbReference type="ARBA" id="ARBA00023136"/>
    </source>
</evidence>
<comment type="subcellular location">
    <subcellularLocation>
        <location evidence="1">Cell membrane</location>
        <topology evidence="1">Multi-pass membrane protein</topology>
    </subcellularLocation>
</comment>
<dbReference type="GO" id="GO:0006508">
    <property type="term" value="P:proteolysis"/>
    <property type="evidence" value="ECO:0007669"/>
    <property type="project" value="UniProtKB-KW"/>
</dbReference>
<dbReference type="Pfam" id="PF01435">
    <property type="entry name" value="Peptidase_M48"/>
    <property type="match status" value="1"/>
</dbReference>
<evidence type="ECO:0000256" key="11">
    <source>
        <dbReference type="RuleBase" id="RU003983"/>
    </source>
</evidence>
<keyword evidence="6 11" id="KW-0378">Hydrolase</keyword>
<gene>
    <name evidence="14" type="ORF">FHS27_002204</name>
</gene>
<dbReference type="GO" id="GO:0004222">
    <property type="term" value="F:metalloendopeptidase activity"/>
    <property type="evidence" value="ECO:0007669"/>
    <property type="project" value="InterPro"/>
</dbReference>
<evidence type="ECO:0000256" key="4">
    <source>
        <dbReference type="ARBA" id="ARBA00022692"/>
    </source>
</evidence>
<keyword evidence="15" id="KW-1185">Reference proteome</keyword>
<dbReference type="GO" id="GO:0046872">
    <property type="term" value="F:metal ion binding"/>
    <property type="evidence" value="ECO:0007669"/>
    <property type="project" value="UniProtKB-KW"/>
</dbReference>
<keyword evidence="9 11" id="KW-0482">Metalloprotease</keyword>
<evidence type="ECO:0000256" key="7">
    <source>
        <dbReference type="ARBA" id="ARBA00022833"/>
    </source>
</evidence>
<feature type="transmembrane region" description="Helical" evidence="12">
    <location>
        <begin position="176"/>
        <end position="195"/>
    </location>
</feature>
<evidence type="ECO:0000256" key="2">
    <source>
        <dbReference type="ARBA" id="ARBA00022475"/>
    </source>
</evidence>
<evidence type="ECO:0000256" key="5">
    <source>
        <dbReference type="ARBA" id="ARBA00022723"/>
    </source>
</evidence>
<keyword evidence="4 12" id="KW-0812">Transmembrane</keyword>
<evidence type="ECO:0000256" key="6">
    <source>
        <dbReference type="ARBA" id="ARBA00022801"/>
    </source>
</evidence>
<dbReference type="InterPro" id="IPR001915">
    <property type="entry name" value="Peptidase_M48"/>
</dbReference>
<dbReference type="InterPro" id="IPR050083">
    <property type="entry name" value="HtpX_protease"/>
</dbReference>
<keyword evidence="8 12" id="KW-1133">Transmembrane helix</keyword>
<feature type="transmembrane region" description="Helical" evidence="12">
    <location>
        <begin position="52"/>
        <end position="72"/>
    </location>
</feature>
<reference evidence="14 15" key="1">
    <citation type="submission" date="2020-08" db="EMBL/GenBank/DDBJ databases">
        <title>Genomic Encyclopedia of Type Strains, Phase III (KMG-III): the genomes of soil and plant-associated and newly described type strains.</title>
        <authorList>
            <person name="Whitman W."/>
        </authorList>
    </citation>
    <scope>NUCLEOTIDE SEQUENCE [LARGE SCALE GENOMIC DNA]</scope>
    <source>
        <strain evidence="14 15">CECT 8075</strain>
    </source>
</reference>
<dbReference type="PANTHER" id="PTHR43221">
    <property type="entry name" value="PROTEASE HTPX"/>
    <property type="match status" value="1"/>
</dbReference>
<keyword evidence="2" id="KW-1003">Cell membrane</keyword>
<evidence type="ECO:0000256" key="8">
    <source>
        <dbReference type="ARBA" id="ARBA00022989"/>
    </source>
</evidence>
<dbReference type="AlphaFoldDB" id="A0A7W5H5X9"/>
<keyword evidence="10 12" id="KW-0472">Membrane</keyword>
<evidence type="ECO:0000259" key="13">
    <source>
        <dbReference type="Pfam" id="PF01435"/>
    </source>
</evidence>
<evidence type="ECO:0000256" key="9">
    <source>
        <dbReference type="ARBA" id="ARBA00023049"/>
    </source>
</evidence>
<feature type="domain" description="Peptidase M48" evidence="13">
    <location>
        <begin position="92"/>
        <end position="176"/>
    </location>
</feature>
<evidence type="ECO:0000256" key="3">
    <source>
        <dbReference type="ARBA" id="ARBA00022670"/>
    </source>
</evidence>
<accession>A0A7W5H5X9</accession>
<dbReference type="PANTHER" id="PTHR43221:SF1">
    <property type="entry name" value="PROTEASE HTPX"/>
    <property type="match status" value="1"/>
</dbReference>